<feature type="compositionally biased region" description="Basic and acidic residues" evidence="1">
    <location>
        <begin position="1743"/>
        <end position="1752"/>
    </location>
</feature>
<feature type="compositionally biased region" description="Low complexity" evidence="1">
    <location>
        <begin position="1849"/>
        <end position="1872"/>
    </location>
</feature>
<feature type="region of interest" description="Disordered" evidence="1">
    <location>
        <begin position="1903"/>
        <end position="1939"/>
    </location>
</feature>
<feature type="compositionally biased region" description="Basic and acidic residues" evidence="1">
    <location>
        <begin position="2021"/>
        <end position="2032"/>
    </location>
</feature>
<feature type="non-terminal residue" evidence="2">
    <location>
        <position position="1"/>
    </location>
</feature>
<feature type="compositionally biased region" description="Basic and acidic residues" evidence="1">
    <location>
        <begin position="1903"/>
        <end position="1918"/>
    </location>
</feature>
<feature type="non-terminal residue" evidence="2">
    <location>
        <position position="3656"/>
    </location>
</feature>
<feature type="compositionally biased region" description="Pro residues" evidence="1">
    <location>
        <begin position="1132"/>
        <end position="1146"/>
    </location>
</feature>
<feature type="compositionally biased region" description="Basic and acidic residues" evidence="1">
    <location>
        <begin position="1694"/>
        <end position="1712"/>
    </location>
</feature>
<feature type="region of interest" description="Disordered" evidence="1">
    <location>
        <begin position="1124"/>
        <end position="1149"/>
    </location>
</feature>
<reference evidence="2" key="1">
    <citation type="submission" date="2020-11" db="EMBL/GenBank/DDBJ databases">
        <authorList>
            <person name="Tran Van P."/>
        </authorList>
    </citation>
    <scope>NUCLEOTIDE SEQUENCE</scope>
</reference>
<feature type="region of interest" description="Disordered" evidence="1">
    <location>
        <begin position="957"/>
        <end position="1011"/>
    </location>
</feature>
<feature type="region of interest" description="Disordered" evidence="1">
    <location>
        <begin position="1681"/>
        <end position="1775"/>
    </location>
</feature>
<feature type="compositionally biased region" description="Low complexity" evidence="1">
    <location>
        <begin position="1323"/>
        <end position="1332"/>
    </location>
</feature>
<feature type="region of interest" description="Disordered" evidence="1">
    <location>
        <begin position="1323"/>
        <end position="1347"/>
    </location>
</feature>
<feature type="compositionally biased region" description="Basic residues" evidence="1">
    <location>
        <begin position="331"/>
        <end position="341"/>
    </location>
</feature>
<feature type="region of interest" description="Disordered" evidence="1">
    <location>
        <begin position="1833"/>
        <end position="1872"/>
    </location>
</feature>
<feature type="compositionally biased region" description="Basic and acidic residues" evidence="1">
    <location>
        <begin position="1494"/>
        <end position="1505"/>
    </location>
</feature>
<name>A0A7R8ZP50_9CRUS</name>
<feature type="compositionally biased region" description="Polar residues" evidence="1">
    <location>
        <begin position="1725"/>
        <end position="1737"/>
    </location>
</feature>
<feature type="region of interest" description="Disordered" evidence="1">
    <location>
        <begin position="2088"/>
        <end position="2138"/>
    </location>
</feature>
<feature type="compositionally biased region" description="Polar residues" evidence="1">
    <location>
        <begin position="1920"/>
        <end position="1936"/>
    </location>
</feature>
<feature type="region of interest" description="Disordered" evidence="1">
    <location>
        <begin position="281"/>
        <end position="360"/>
    </location>
</feature>
<sequence>YNLADDAASDVSSIASLEYNGGEKGNSEECSGAIWLCHKELAAGDQASVEGANEIRRALQDGFIQWMKGEASPAVTVIRVEEIPQEGLSTSSEEQSCSTMTKIAPLVFVGNKWTPLNLTKEFLKTESSSVLESVCDRKLVEKRPALLDILHPPSKAPKISSDSVCRVKSSDCLTADELGSSDTLVGVNTADVLSTMTAPPWHVFDQVEKAIQNIGDASRDACNQADEQPIENTRTAPSRHAFDPVDSAIQNTRTAPSRHAFDQVDKQPIHPQLASVVDRMVAGAAKQQSSSRRAPSPKLSPIPEAYLRKDVKKSSGRTKKKYCKPLEAPKQTKRRRSRRPKVSAAPDYHSESPNSFYSPFRAGYQRAQPTQFHTARHQYGSSKPKAYGSFLDHQQLKAPSPPEYYDESSQSLPENEAIFPPEQSLCASQLEMGYEQCQYQNPYPDDIHRHWEDQQLLLAQQEYYEQHGLNEHYYNAGVPLPLADTRVQWFGSDLPQLNLRGSYQSFPFGEQPRDESQDEQSSGWSVIKNQRLPSRQTSMKELSRQFLERIQELFVINQKLKKCEAQIAERNGGESATLVNHIRNVLDSNFKKDESSSDKPQRRSTCTQTFRPRLNYDSVRSSSTPCKSLENAQFVDLVSAMDSTSLRSIVALPQDDHVLTKSRASSPVKTMNPSNPKTPRRATPQPVPRRSKISRKNDQSKRASCSKRSGSHPIKCMHKNVVKRCKDCFSSISVHRKSAGCDAPLASKTTEQDSRLRGGQEYFPIGPREFVAKDPESERRNQWRISQHYPQFYPFIEIPQSKHAQVCPCRMSPLTRRSLVLHPSIREQPSLNRRSTMGTDRVVKSRHAYNKMESQLDYMQRPSIIKGNYLSRPSIPLASLRYKQVMLVPHSLPQRYLEPSFVPYYSSQRRLSTVKSVTRATSTEGWYGGEGAMTPNSMKKVLKDDFANRINRSHVDSAEMSPMNPNVFPSGRKNRKDASPIPSITPLTTETERRRTHSDRRRVSGFQRSLSRQRKALYQPLNQSLLKTKPLLLIPRNHAKLSAAAFQYKRARSTAGSDCAQSYAQVPKTTPKDEVLPKFRTPMTTAIPNRTQEEKFEDSTFVEGRQKSFSKMFLPISPMDENLSDVSLTGRPPFPPPPDSLPPSPVPGEHVESLENIRAVLRYANAVLIEPGLGNASYRFRLNRKKRGAYLSSAWKKLLAENPDLFYSAQPFIDPLVNAANQSCVDAEQKATGRITVAAGCSGNPSLLTRERICGGSDKGNSRNSRLRCDRLKRILILMKEIRELLAVINKERFGGVLKRAPKQSNRLSASCRHYGGVDRIVPSSSTSFPTSELSAEGKKRKSTSTEVSLTSTKAPCCSGVAEGEECVLCHGTRGDRCSLSDLMQKNCIKMVFVDEASEGRSDPESPNELNCCSTKPLPATVSCPDELFRKDREASLKTSSLIDGFPSETFFEEFDLPVTQHSSLYSLKQSSVLHMGQQRLGAGIEDTSAAPRGEGKRKSTHYSERPSYNNLRSQCQHDLHPSAWTPNFETRNLAGQDGRLQYLIQPALRRSVDVRRNLEFPPDHQHENLLIIPSVCHPDVMYVTPPKMKQPEAGSPALKRAKNKFPPRIVLPDGRSFFAAKIPVITPVYRFGDHATDPKPRRKTEFIPRPVQVVAATGTRSGASSSRAWKELVETVECSDRKVPAKTVSTIPEMKESVEANGDKKASESSHRASRPMMLGSGVDENSASGTSSSRTLPKPFSNRERERSDDEVFVAVETKTKEEPNSSRGEERSTIERKYECIGIFKKDQYSCASPRLLKLKCVALPLSQEISARQAPSAFSLSLASSGGELTCSREHGSSDTRKNDSSSQNPDISSSINRRKVVSPSSSDSVKITFMNNDRQTSGQSFWGKAGIAQELFAKEQRKRTSESESHGCEPNDQSKSPCFNQSSQNWRPKSAPVQAFTVTDPNPTVGGKTPWERALLGYSKGVYRGTEPSSRPDASSRDHSGVECTKTAGPRKTAGDDVQPADCDPVLPQNTKSRDMTTPKRDSLTWNFPFGPGIGEEHLARSVDFPATSLVKPLVRTIFPNAPSFDSQYCSKTVSKTVASTTSSSSRSERDSECTSLQSISSRGVGDFVELKQRRRRHPPAETSSLSSSSFSWLPRDFLKQRPMPTRYPNMACKLEKALENEPADKKIVFPREKPASSSRGSTVGPSFLDSFRSRTCRPPNLLSCVELKPRCELERALMIGEVRRLFPPQKKPVFPEGATVCDTNPLRTLDEICGYHPCSSKAREKYEVVEPPPPPPVEPEPPKPTCKRCLVIAPPPCERDGTKYRGSLCKPLPGSLNSLFSACEIAHLTASLECAPAPRNLGPKYDFGTCISNRLNQILARTKMSDEEWIYFKENVIGVPKYFCGANICSSPRYWNNKLPVTFPYVNCPSYQPRAMSQDNSPQRTLPTLFNRYHNVDVPAYGEGQLSGRERIVAGADQALPQKQLGKGARMAGGADQVFTTDIRNPSSSDDFMGAFDSQSERRQSLKMTDSKKQVIQLEMTPSGKVTCSSRDFELLKTAEVLRTVSYCFMPRETAPVSQMCVFSTSSFPAGAQTSWDVRSKSERLVGENSEQIQERNKRFMQRMSLSRTSKSASKKDQDKKEEFDKPMLKTVDVELRSTSASSGSEADHLVRSGSTDGSIERSLSERRCALEMSSGGSVSEKPSSRGETLFKFRKCYFWNAGGGVQPTDNDNMELTKNKSINESQKIKPSENGVDPYSILDVETNPEMRWFGLRDKDCNGSDNAKAGKKKAKAKKKKSVALQPTCTCKTVCKCSCPSAPAKKKKVVKKKKASCASVITVNSKHAVTCPATVEEDKQSTVEDKEKARSLKSLALKSCTSLSKEEPRSESGSSGCMCKSACKCSAASKKSSKKVVKKKSSKKVSKKASTLLTCTCKSVCKCSCAGKKKKVVKKKKAGPVCVCKTVCKCVCPSAKVSKVAKKKSSKKVVKKKSSKKVVKKKSKKGSALVCTCKSSVCKCSCAGKKKKVVKKKKAGPVCVCKTVCKCVCPSAKVSKVAKKKSSKKVVKKKSSKKVVKKKSKKGSALVCTCKSVCKCTCPSKVAKKKSSKKVVKKKSSKKVAKKKSKKASKKASAASVCTFSSEDFFGGVEASVHTVCKCLTCKSKACKKVVKKKSSKKVAKKKSSKKVAKKSKASVVCTCKSFKKSILTCTRKSVCKCCNLVKKKVAKKKSKKKVVKKKASAAASTCVCKSVCKCVPSTPSKKKVAKKKSSKKVVKKKSSKKVAKKKSSACSSVCVAKSSHVVTCPATAIPDNNCVCDGNCTCNVEKAAEAKAGKKLSRSPLKCFETGQSSPQAREDVKETSASDYMDANVLQSTSQVVASGQILASSNQGWESERPIKDSYSDSESFVEDHESQRMNFNWPSEDLAKEQWAVVNLGEALFGGGGSSHAESDLTHSSVPSSPEETVLTQEMSLSRDQDQLAMQVSSSSGTGVSSCCSPIDQQNNCSSGKDSASMCSYVYSTDELFSEVSQLDVHRQIASNEESSEPIESPAVNILVLEANGNSVFNAKRRADISHGDSVLKDADDNSESESVFQTSEESLEKLALSGDDAEELLERCRYLDGRVKDSVKKLKGQMGTPEPKAFFSSESREDETDGAVEESRVENFNSSSR</sequence>
<feature type="compositionally biased region" description="Basic and acidic residues" evidence="1">
    <location>
        <begin position="1835"/>
        <end position="1848"/>
    </location>
</feature>
<feature type="region of interest" description="Disordered" evidence="1">
    <location>
        <begin position="1483"/>
        <end position="1509"/>
    </location>
</feature>
<accession>A0A7R8ZP50</accession>
<feature type="region of interest" description="Disordered" evidence="1">
    <location>
        <begin position="1971"/>
        <end position="2033"/>
    </location>
</feature>
<evidence type="ECO:0000313" key="2">
    <source>
        <dbReference type="EMBL" id="CAD7228935.1"/>
    </source>
</evidence>
<dbReference type="EMBL" id="OB661770">
    <property type="protein sequence ID" value="CAD7228935.1"/>
    <property type="molecule type" value="Genomic_DNA"/>
</dbReference>
<feature type="compositionally biased region" description="Basic and acidic residues" evidence="1">
    <location>
        <begin position="1760"/>
        <end position="1775"/>
    </location>
</feature>
<gene>
    <name evidence="2" type="ORF">CTOB1V02_LOCUS6813</name>
</gene>
<feature type="region of interest" description="Disordered" evidence="1">
    <location>
        <begin position="503"/>
        <end position="530"/>
    </location>
</feature>
<organism evidence="2">
    <name type="scientific">Cyprideis torosa</name>
    <dbReference type="NCBI Taxonomy" id="163714"/>
    <lineage>
        <taxon>Eukaryota</taxon>
        <taxon>Metazoa</taxon>
        <taxon>Ecdysozoa</taxon>
        <taxon>Arthropoda</taxon>
        <taxon>Crustacea</taxon>
        <taxon>Oligostraca</taxon>
        <taxon>Ostracoda</taxon>
        <taxon>Podocopa</taxon>
        <taxon>Podocopida</taxon>
        <taxon>Cytherocopina</taxon>
        <taxon>Cytheroidea</taxon>
        <taxon>Cytherideidae</taxon>
        <taxon>Cyprideis</taxon>
    </lineage>
</organism>
<feature type="compositionally biased region" description="Basic residues" evidence="1">
    <location>
        <begin position="314"/>
        <end position="323"/>
    </location>
</feature>
<feature type="region of interest" description="Disordered" evidence="1">
    <location>
        <begin position="3614"/>
        <end position="3656"/>
    </location>
</feature>
<feature type="region of interest" description="Disordered" evidence="1">
    <location>
        <begin position="2610"/>
        <end position="2672"/>
    </location>
</feature>
<feature type="compositionally biased region" description="Polar residues" evidence="1">
    <location>
        <begin position="519"/>
        <end position="530"/>
    </location>
</feature>
<feature type="compositionally biased region" description="Polar residues" evidence="1">
    <location>
        <begin position="662"/>
        <end position="677"/>
    </location>
</feature>
<feature type="compositionally biased region" description="Basic and acidic residues" evidence="1">
    <location>
        <begin position="2624"/>
        <end position="2646"/>
    </location>
</feature>
<evidence type="ECO:0000256" key="1">
    <source>
        <dbReference type="SAM" id="MobiDB-lite"/>
    </source>
</evidence>
<proteinExistence type="predicted"/>
<protein>
    <submittedName>
        <fullName evidence="2">Uncharacterized protein</fullName>
    </submittedName>
</protein>
<feature type="region of interest" description="Disordered" evidence="1">
    <location>
        <begin position="658"/>
        <end position="711"/>
    </location>
</feature>